<dbReference type="InterPro" id="IPR002156">
    <property type="entry name" value="RNaseH_domain"/>
</dbReference>
<dbReference type="SUPFAM" id="SSF53098">
    <property type="entry name" value="Ribonuclease H-like"/>
    <property type="match status" value="1"/>
</dbReference>
<dbReference type="Proteomes" id="UP001054252">
    <property type="component" value="Unassembled WGS sequence"/>
</dbReference>
<organism evidence="2 3">
    <name type="scientific">Rubroshorea leprosula</name>
    <dbReference type="NCBI Taxonomy" id="152421"/>
    <lineage>
        <taxon>Eukaryota</taxon>
        <taxon>Viridiplantae</taxon>
        <taxon>Streptophyta</taxon>
        <taxon>Embryophyta</taxon>
        <taxon>Tracheophyta</taxon>
        <taxon>Spermatophyta</taxon>
        <taxon>Magnoliopsida</taxon>
        <taxon>eudicotyledons</taxon>
        <taxon>Gunneridae</taxon>
        <taxon>Pentapetalae</taxon>
        <taxon>rosids</taxon>
        <taxon>malvids</taxon>
        <taxon>Malvales</taxon>
        <taxon>Dipterocarpaceae</taxon>
        <taxon>Rubroshorea</taxon>
    </lineage>
</organism>
<dbReference type="InterPro" id="IPR000477">
    <property type="entry name" value="RT_dom"/>
</dbReference>
<dbReference type="Gene3D" id="3.30.420.10">
    <property type="entry name" value="Ribonuclease H-like superfamily/Ribonuclease H"/>
    <property type="match status" value="1"/>
</dbReference>
<evidence type="ECO:0000259" key="1">
    <source>
        <dbReference type="PROSITE" id="PS50878"/>
    </source>
</evidence>
<dbReference type="Pfam" id="PF00078">
    <property type="entry name" value="RVT_1"/>
    <property type="match status" value="1"/>
</dbReference>
<accession>A0AAV5IM55</accession>
<dbReference type="InterPro" id="IPR036397">
    <property type="entry name" value="RNaseH_sf"/>
</dbReference>
<evidence type="ECO:0000313" key="3">
    <source>
        <dbReference type="Proteomes" id="UP001054252"/>
    </source>
</evidence>
<dbReference type="InterPro" id="IPR043502">
    <property type="entry name" value="DNA/RNA_pol_sf"/>
</dbReference>
<dbReference type="CDD" id="cd01650">
    <property type="entry name" value="RT_nLTR_like"/>
    <property type="match status" value="1"/>
</dbReference>
<protein>
    <recommendedName>
        <fullName evidence="1">Reverse transcriptase domain-containing protein</fullName>
    </recommendedName>
</protein>
<dbReference type="SUPFAM" id="SSF56672">
    <property type="entry name" value="DNA/RNA polymerases"/>
    <property type="match status" value="1"/>
</dbReference>
<comment type="caution">
    <text evidence="2">The sequence shown here is derived from an EMBL/GenBank/DDBJ whole genome shotgun (WGS) entry which is preliminary data.</text>
</comment>
<dbReference type="InterPro" id="IPR044730">
    <property type="entry name" value="RNase_H-like_dom_plant"/>
</dbReference>
<proteinExistence type="predicted"/>
<sequence>MLCIDIPSRSSRAVKPTRFEATWLIHENFKTVFSCAWAAHDHSLHMAISSVRSACMNWSKSEFGDLFRRKRLLKARLTDIQNSPYYTYSQCLQDLETELLDEYHRVLHVEELFWCQKSHVEWIASRDKNTKFYHASTVIRREKNRITALQIEGVWVICPITLKEHVQDFFITLFLQRSTHSSAKNYLEFQPRLSDIDSASLLDSVSMEEVKATLFSMKRLKSPGLDDIQPIFYQKNWEVVAGTLHSSINNSFIDGFFESTLLQAYTTLIPKGENPDTIQKFRHICLLNVAYKILSKVIINRLQPFLQDLIGPLQNSFLAGRSTTDNIILVQDAIHSMRKMRGKKGALAFKIDLHKAFDSVDWNFIREVLVDFNVPDPLIRLIIFSVTSLQLSILENGEELPYFQPQRGLRQGDPLFPYLFIMVMEKLSHMILSRVQSRSWKPFCISRVGLALSHLFFVDDLMLFCESSHSQLEVVMTCLSEFSRRSGLDINLSKSKLFISPNIKGQVAYTFSFACGIPLTCDLGVYLGIPIIHKKLGPNTYKYILEKIQLKLAGWKQNLLSMASRRVMIQSVTSSIPTYTMQTVLLPSSTGAAIDTLNRKFLWGSDLQPNKPHLLSWTDVCSPREHGGLGLGMACENNRALIAKLNSSSSATWRSIFKCRDMLRLGVQWRVRSRQHIKLWQDIWVGDKILLDHVSNSIPPCLLNSSMANIIDNNGNWQLDQIGEFLLAHVLHLIYDVPLSTMGSIEDNICWHGSTIEEFTNSRRCQTAIEMKLALGASVVSFSKDPRWVRWILPQQPFLKLNTDGSRNHTIGGAAAGGLIRNHCGIWIHGFAVNVGVTSSFLAELWGCREGLKLAHSLGAQHLILEMDSLMAIQFIQSRKIVARPASVLLVDIFLLLDVFTSCNVLHTLREGNSAVDFMASIEHDLPIGIVFYPSPPLGIDLILQDDCIYRDYVP</sequence>
<keyword evidence="3" id="KW-1185">Reference proteome</keyword>
<reference evidence="2 3" key="1">
    <citation type="journal article" date="2021" name="Commun. Biol.">
        <title>The genome of Shorea leprosula (Dipterocarpaceae) highlights the ecological relevance of drought in aseasonal tropical rainforests.</title>
        <authorList>
            <person name="Ng K.K.S."/>
            <person name="Kobayashi M.J."/>
            <person name="Fawcett J.A."/>
            <person name="Hatakeyama M."/>
            <person name="Paape T."/>
            <person name="Ng C.H."/>
            <person name="Ang C.C."/>
            <person name="Tnah L.H."/>
            <person name="Lee C.T."/>
            <person name="Nishiyama T."/>
            <person name="Sese J."/>
            <person name="O'Brien M.J."/>
            <person name="Copetti D."/>
            <person name="Mohd Noor M.I."/>
            <person name="Ong R.C."/>
            <person name="Putra M."/>
            <person name="Sireger I.Z."/>
            <person name="Indrioko S."/>
            <person name="Kosugi Y."/>
            <person name="Izuno A."/>
            <person name="Isagi Y."/>
            <person name="Lee S.L."/>
            <person name="Shimizu K.K."/>
        </authorList>
    </citation>
    <scope>NUCLEOTIDE SEQUENCE [LARGE SCALE GENOMIC DNA]</scope>
    <source>
        <strain evidence="2">214</strain>
    </source>
</reference>
<dbReference type="PROSITE" id="PS50878">
    <property type="entry name" value="RT_POL"/>
    <property type="match status" value="1"/>
</dbReference>
<dbReference type="Pfam" id="PF13456">
    <property type="entry name" value="RVT_3"/>
    <property type="match status" value="1"/>
</dbReference>
<dbReference type="InterPro" id="IPR012337">
    <property type="entry name" value="RNaseH-like_sf"/>
</dbReference>
<dbReference type="GO" id="GO:0004523">
    <property type="term" value="F:RNA-DNA hybrid ribonuclease activity"/>
    <property type="evidence" value="ECO:0007669"/>
    <property type="project" value="InterPro"/>
</dbReference>
<dbReference type="AlphaFoldDB" id="A0AAV5IM55"/>
<dbReference type="EMBL" id="BPVZ01000014">
    <property type="protein sequence ID" value="GKU99554.1"/>
    <property type="molecule type" value="Genomic_DNA"/>
</dbReference>
<evidence type="ECO:0000313" key="2">
    <source>
        <dbReference type="EMBL" id="GKU99554.1"/>
    </source>
</evidence>
<name>A0AAV5IM55_9ROSI</name>
<feature type="domain" description="Reverse transcriptase" evidence="1">
    <location>
        <begin position="250"/>
        <end position="531"/>
    </location>
</feature>
<dbReference type="CDD" id="cd06222">
    <property type="entry name" value="RNase_H_like"/>
    <property type="match status" value="1"/>
</dbReference>
<dbReference type="GO" id="GO:0003676">
    <property type="term" value="F:nucleic acid binding"/>
    <property type="evidence" value="ECO:0007669"/>
    <property type="project" value="InterPro"/>
</dbReference>
<dbReference type="PANTHER" id="PTHR19446">
    <property type="entry name" value="REVERSE TRANSCRIPTASES"/>
    <property type="match status" value="1"/>
</dbReference>
<gene>
    <name evidence="2" type="ORF">SLEP1_g12386</name>
</gene>